<dbReference type="Gene3D" id="1.25.40.10">
    <property type="entry name" value="Tetratricopeptide repeat domain"/>
    <property type="match status" value="1"/>
</dbReference>
<feature type="compositionally biased region" description="Basic and acidic residues" evidence="2">
    <location>
        <begin position="225"/>
        <end position="242"/>
    </location>
</feature>
<name>A0A7S4AX52_9STRA</name>
<evidence type="ECO:0000256" key="1">
    <source>
        <dbReference type="PROSITE-ProRule" id="PRU00339"/>
    </source>
</evidence>
<proteinExistence type="predicted"/>
<feature type="region of interest" description="Disordered" evidence="2">
    <location>
        <begin position="156"/>
        <end position="178"/>
    </location>
</feature>
<dbReference type="InterPro" id="IPR011990">
    <property type="entry name" value="TPR-like_helical_dom_sf"/>
</dbReference>
<dbReference type="SMART" id="SM00028">
    <property type="entry name" value="TPR"/>
    <property type="match status" value="1"/>
</dbReference>
<gene>
    <name evidence="3" type="ORF">PAUS00366_LOCUS22372</name>
</gene>
<protein>
    <submittedName>
        <fullName evidence="3">Uncharacterized protein</fullName>
    </submittedName>
</protein>
<dbReference type="EMBL" id="HBIX01034254">
    <property type="protein sequence ID" value="CAE0729587.1"/>
    <property type="molecule type" value="Transcribed_RNA"/>
</dbReference>
<sequence>MAVTADNPNLTTSIAGISAMIDPAMITSSNVHVNVDANNIVASTRSSNGTWSLSTDTTTSTIARASPSHLYAQQLNNSAALCLEVGQYSRAIKSLQKALELNRNNKKEWKDRNEQVCKCYQCTLEACISYSENTPTECTTVTSINSFLSVPNDNGIINDSTNSTNTNTNNGSSNKRRKVCILSAKKADSAFWRPPSYSKHHQQEQERQRQTRFSTNEDDTTNDIDTNKENEMSYVPFHKDIPRGPSAPQTSHREYHSDNDDDDDDSCSGGYIYRRPIRVSREGHAMGSTLYLIITFNLSLAHHLQTISSSYGRDTLQHNKLVNRTLVLYGLTYKWQLKLLCAGNKKANDKSTSLTTSSTIQSPSSCTAVTSIRFNMIIRNNLSQIHRLVGNHAKHKRCLQHLLSTVMVVTEYKSRMPVNRVVSNNAKDPRFMELDGFLQNTTAIVLQNGHCANAA</sequence>
<keyword evidence="1" id="KW-0802">TPR repeat</keyword>
<feature type="region of interest" description="Disordered" evidence="2">
    <location>
        <begin position="192"/>
        <end position="267"/>
    </location>
</feature>
<dbReference type="PROSITE" id="PS50005">
    <property type="entry name" value="TPR"/>
    <property type="match status" value="1"/>
</dbReference>
<dbReference type="AlphaFoldDB" id="A0A7S4AX52"/>
<accession>A0A7S4AX52</accession>
<evidence type="ECO:0000313" key="3">
    <source>
        <dbReference type="EMBL" id="CAE0729587.1"/>
    </source>
</evidence>
<dbReference type="SUPFAM" id="SSF48452">
    <property type="entry name" value="TPR-like"/>
    <property type="match status" value="1"/>
</dbReference>
<organism evidence="3">
    <name type="scientific">Pseudo-nitzschia australis</name>
    <dbReference type="NCBI Taxonomy" id="44445"/>
    <lineage>
        <taxon>Eukaryota</taxon>
        <taxon>Sar</taxon>
        <taxon>Stramenopiles</taxon>
        <taxon>Ochrophyta</taxon>
        <taxon>Bacillariophyta</taxon>
        <taxon>Bacillariophyceae</taxon>
        <taxon>Bacillariophycidae</taxon>
        <taxon>Bacillariales</taxon>
        <taxon>Bacillariaceae</taxon>
        <taxon>Pseudo-nitzschia</taxon>
    </lineage>
</organism>
<feature type="compositionally biased region" description="Low complexity" evidence="2">
    <location>
        <begin position="156"/>
        <end position="173"/>
    </location>
</feature>
<dbReference type="InterPro" id="IPR019734">
    <property type="entry name" value="TPR_rpt"/>
</dbReference>
<reference evidence="3" key="1">
    <citation type="submission" date="2021-01" db="EMBL/GenBank/DDBJ databases">
        <authorList>
            <person name="Corre E."/>
            <person name="Pelletier E."/>
            <person name="Niang G."/>
            <person name="Scheremetjew M."/>
            <person name="Finn R."/>
            <person name="Kale V."/>
            <person name="Holt S."/>
            <person name="Cochrane G."/>
            <person name="Meng A."/>
            <person name="Brown T."/>
            <person name="Cohen L."/>
        </authorList>
    </citation>
    <scope>NUCLEOTIDE SEQUENCE</scope>
    <source>
        <strain evidence="3">10249 10 AB</strain>
    </source>
</reference>
<feature type="repeat" description="TPR" evidence="1">
    <location>
        <begin position="72"/>
        <end position="105"/>
    </location>
</feature>
<evidence type="ECO:0000256" key="2">
    <source>
        <dbReference type="SAM" id="MobiDB-lite"/>
    </source>
</evidence>